<comment type="caution">
    <text evidence="1">The sequence shown here is derived from an EMBL/GenBank/DDBJ whole genome shotgun (WGS) entry which is preliminary data.</text>
</comment>
<protein>
    <submittedName>
        <fullName evidence="1">Uncharacterized protein</fullName>
    </submittedName>
</protein>
<proteinExistence type="predicted"/>
<dbReference type="Proteomes" id="UP001172386">
    <property type="component" value="Unassembled WGS sequence"/>
</dbReference>
<reference evidence="1" key="1">
    <citation type="submission" date="2022-10" db="EMBL/GenBank/DDBJ databases">
        <title>Culturing micro-colonial fungi from biological soil crusts in the Mojave desert and describing Neophaeococcomyces mojavensis, and introducing the new genera and species Taxawa tesnikishii.</title>
        <authorList>
            <person name="Kurbessoian T."/>
            <person name="Stajich J.E."/>
        </authorList>
    </citation>
    <scope>NUCLEOTIDE SEQUENCE</scope>
    <source>
        <strain evidence="1">JES_112</strain>
    </source>
</reference>
<gene>
    <name evidence="1" type="ORF">H2198_001104</name>
</gene>
<evidence type="ECO:0000313" key="2">
    <source>
        <dbReference type="Proteomes" id="UP001172386"/>
    </source>
</evidence>
<sequence>MSVSHCLPSSVTVQLQSQLAQLLQEHCSKSSPSFAAVQLLRSQLFASLRGINVAQQTTMEGQEVSSISGLLTKGVSFLIPTSTSPFKILELPAELRLKVYRILFTEATLEPDCTTLTVESFSTIKTVKKVKNKQAALLLASRFFFDEGLPTLASNTTVRILGNHDFSDRNDLLNKISNDFMRHVQDLHLPTTTLIRSDRSVLSRLKKITLAEELNGGHPVTVLHELVCRYCGKLDSSHVYNEFMWLTKDWEWKRKQLMHLGKENGWEVTFMIYFGRWRNEQMFPHQFEFDFDLETEELLHKRVVKSGETMMKDHDFEDIVQVGRLWDDLGCTDPSAH</sequence>
<name>A0ACC3AIB8_9EURO</name>
<organism evidence="1 2">
    <name type="scientific">Neophaeococcomyces mojaviensis</name>
    <dbReference type="NCBI Taxonomy" id="3383035"/>
    <lineage>
        <taxon>Eukaryota</taxon>
        <taxon>Fungi</taxon>
        <taxon>Dikarya</taxon>
        <taxon>Ascomycota</taxon>
        <taxon>Pezizomycotina</taxon>
        <taxon>Eurotiomycetes</taxon>
        <taxon>Chaetothyriomycetidae</taxon>
        <taxon>Chaetothyriales</taxon>
        <taxon>Chaetothyriales incertae sedis</taxon>
        <taxon>Neophaeococcomyces</taxon>
    </lineage>
</organism>
<evidence type="ECO:0000313" key="1">
    <source>
        <dbReference type="EMBL" id="KAJ9662876.1"/>
    </source>
</evidence>
<dbReference type="EMBL" id="JAPDRQ010000012">
    <property type="protein sequence ID" value="KAJ9662876.1"/>
    <property type="molecule type" value="Genomic_DNA"/>
</dbReference>
<accession>A0ACC3AIB8</accession>
<keyword evidence="2" id="KW-1185">Reference proteome</keyword>